<evidence type="ECO:0000256" key="1">
    <source>
        <dbReference type="SAM" id="MobiDB-lite"/>
    </source>
</evidence>
<keyword evidence="3" id="KW-1185">Reference proteome</keyword>
<evidence type="ECO:0000313" key="3">
    <source>
        <dbReference type="Proteomes" id="UP000605986"/>
    </source>
</evidence>
<gene>
    <name evidence="2" type="ORF">F53441_2340</name>
</gene>
<accession>A0A8H4P180</accession>
<feature type="compositionally biased region" description="Basic and acidic residues" evidence="1">
    <location>
        <begin position="426"/>
        <end position="439"/>
    </location>
</feature>
<dbReference type="AlphaFoldDB" id="A0A8H4P180"/>
<protein>
    <submittedName>
        <fullName evidence="2">Uncharacterized protein</fullName>
    </submittedName>
</protein>
<dbReference type="EMBL" id="JAADJG010000096">
    <property type="protein sequence ID" value="KAF4455325.1"/>
    <property type="molecule type" value="Genomic_DNA"/>
</dbReference>
<dbReference type="OrthoDB" id="5123901at2759"/>
<proteinExistence type="predicted"/>
<dbReference type="Proteomes" id="UP000605986">
    <property type="component" value="Unassembled WGS sequence"/>
</dbReference>
<comment type="caution">
    <text evidence="2">The sequence shown here is derived from an EMBL/GenBank/DDBJ whole genome shotgun (WGS) entry which is preliminary data.</text>
</comment>
<evidence type="ECO:0000313" key="2">
    <source>
        <dbReference type="EMBL" id="KAF4455325.1"/>
    </source>
</evidence>
<feature type="region of interest" description="Disordered" evidence="1">
    <location>
        <begin position="382"/>
        <end position="405"/>
    </location>
</feature>
<organism evidence="2 3">
    <name type="scientific">Fusarium austroafricanum</name>
    <dbReference type="NCBI Taxonomy" id="2364996"/>
    <lineage>
        <taxon>Eukaryota</taxon>
        <taxon>Fungi</taxon>
        <taxon>Dikarya</taxon>
        <taxon>Ascomycota</taxon>
        <taxon>Pezizomycotina</taxon>
        <taxon>Sordariomycetes</taxon>
        <taxon>Hypocreomycetidae</taxon>
        <taxon>Hypocreales</taxon>
        <taxon>Nectriaceae</taxon>
        <taxon>Fusarium</taxon>
        <taxon>Fusarium concolor species complex</taxon>
    </lineage>
</organism>
<name>A0A8H4P180_9HYPO</name>
<reference evidence="2" key="1">
    <citation type="submission" date="2020-01" db="EMBL/GenBank/DDBJ databases">
        <title>Identification and distribution of gene clusters putatively required for synthesis of sphingolipid metabolism inhibitors in phylogenetically diverse species of the filamentous fungus Fusarium.</title>
        <authorList>
            <person name="Kim H.-S."/>
            <person name="Busman M."/>
            <person name="Brown D.W."/>
            <person name="Divon H."/>
            <person name="Uhlig S."/>
            <person name="Proctor R.H."/>
        </authorList>
    </citation>
    <scope>NUCLEOTIDE SEQUENCE</scope>
    <source>
        <strain evidence="2">NRRL 53441</strain>
    </source>
</reference>
<feature type="region of interest" description="Disordered" evidence="1">
    <location>
        <begin position="426"/>
        <end position="447"/>
    </location>
</feature>
<sequence length="645" mass="73147">MDYYYYTGGLSAEEIRRLDRIMDLEWMEFAEGWEWHALNYINPIPPIIPYPSYCVSRRCGWCRFLIKPGELITARASGGTESTAFASCDSFNDNNWYATFRRCTSDHDSCATNGYHVECSEIASKFGLGKKAFVQVAKYSYEPSVQEDERRREWISNHLHQLMSDKFANIPPEILLMVNKYLFLYYTIASLSHVSQPDQCTIEPLRDVWATHFNLDGVEYIASLSNSPQPGSRLLWKAVEEQEESFLYISEDHLGIRQITNNPTGVSIEKQDNSGWWRTLPITSKTLSFSDDGLKLRNFAAAPLNPTICWQHPMSPASLNNMAYHVTKDSSSSLGMTIEARMVALDFNEPAITGYSACWFKDQLVDLRLHKSGESLDFYREVEDNQEKTRPATKSETASEKSHPYWVYQPLNQGERVEQVWLHTRKGSEDNKDSSDERQPQASASVPFADTTIASRTLIMGRANTAHGEWKCISKGWMDSPMRVYFNPRLDGVSLFAAPTVAGSDKDLLPARLPTQSETETDPVECSEASLESVKDIVVCRDNDLISGLLFRYQDDRQVCVGKFRLDHAEEPLSVAGSSSLYLGSRSDQDKRSVQGISLSTPEYEEGWEWKKFSWKGNLVWNSTSGFVTGLGAEIEQIEMHNTEG</sequence>